<dbReference type="Gene3D" id="2.60.40.2700">
    <property type="match status" value="3"/>
</dbReference>
<accession>A0A2A9CV16</accession>
<evidence type="ECO:0000313" key="4">
    <source>
        <dbReference type="Proteomes" id="UP000226079"/>
    </source>
</evidence>
<dbReference type="GO" id="GO:0007160">
    <property type="term" value="P:cell-matrix adhesion"/>
    <property type="evidence" value="ECO:0007669"/>
    <property type="project" value="InterPro"/>
</dbReference>
<dbReference type="InterPro" id="IPR003886">
    <property type="entry name" value="NIDO_dom"/>
</dbReference>
<dbReference type="OrthoDB" id="3881096at2"/>
<evidence type="ECO:0000259" key="2">
    <source>
        <dbReference type="Pfam" id="PF06119"/>
    </source>
</evidence>
<feature type="signal peptide" evidence="1">
    <location>
        <begin position="1"/>
        <end position="27"/>
    </location>
</feature>
<organism evidence="3 4">
    <name type="scientific">Propionicimonas paludicola</name>
    <dbReference type="NCBI Taxonomy" id="185243"/>
    <lineage>
        <taxon>Bacteria</taxon>
        <taxon>Bacillati</taxon>
        <taxon>Actinomycetota</taxon>
        <taxon>Actinomycetes</taxon>
        <taxon>Propionibacteriales</taxon>
        <taxon>Nocardioidaceae</taxon>
        <taxon>Propionicimonas</taxon>
    </lineage>
</organism>
<proteinExistence type="predicted"/>
<dbReference type="EMBL" id="PDJC01000001">
    <property type="protein sequence ID" value="PFG18264.1"/>
    <property type="molecule type" value="Genomic_DNA"/>
</dbReference>
<dbReference type="AlphaFoldDB" id="A0A2A9CV16"/>
<gene>
    <name evidence="3" type="ORF">ATK74_2848</name>
</gene>
<feature type="chain" id="PRO_5013151497" evidence="1">
    <location>
        <begin position="28"/>
        <end position="812"/>
    </location>
</feature>
<keyword evidence="4" id="KW-1185">Reference proteome</keyword>
<dbReference type="Pfam" id="PF06119">
    <property type="entry name" value="NIDO"/>
    <property type="match status" value="1"/>
</dbReference>
<evidence type="ECO:0000256" key="1">
    <source>
        <dbReference type="SAM" id="SignalP"/>
    </source>
</evidence>
<dbReference type="Proteomes" id="UP000226079">
    <property type="component" value="Unassembled WGS sequence"/>
</dbReference>
<keyword evidence="1" id="KW-0732">Signal</keyword>
<protein>
    <submittedName>
        <fullName evidence="3">Nidogen-like</fullName>
    </submittedName>
</protein>
<comment type="caution">
    <text evidence="3">The sequence shown here is derived from an EMBL/GenBank/DDBJ whole genome shotgun (WGS) entry which is preliminary data.</text>
</comment>
<evidence type="ECO:0000313" key="3">
    <source>
        <dbReference type="EMBL" id="PFG18264.1"/>
    </source>
</evidence>
<feature type="domain" description="NIDO" evidence="2">
    <location>
        <begin position="441"/>
        <end position="548"/>
    </location>
</feature>
<sequence length="812" mass="83795">MRLFRRTAVAVLAVFSLAVGAAPSAMAADPVITFSVSGASNFGVYLCPWSGSTYTCGDPLTPTASAVSVPMADLTAGGKYAIGVKKSGYWDQWWHQSGFSTVKPTSTGSGEYVSAGASSIALGTATMKRKYQLSGSVTADANTRLGGIEVGIYANLSAVAAGTPLTGLTTSGDGTDKDLGTYDIDIPYSAPGTFVVGLKDPSAAYAQATETVSLAAAATSRDFTMRVNDHMITVGGTVVLGDAATPSGVSVDAFVWNTDSTWAPAASEESIVDGSYQLSIPEGRTFTLRFSKVGYRTVWLGGSYPGSPTDTNSRVANSLTSIDLVTLPEWTSAFMSVAGQNEDACNPTKGGMTLAAGGDLNQAVMNLGFEISFWGKKGSNLVVTDRGIAFLANDKDSSFNRTEIPDLGTWSGAPVLAPLWFDGDLSGAVADSVTYGAADGVACIRWNDVGHYSADDSAPNTFQLIITSRSGAAGRSAGDFDLTFNYDQVQWDASGTARVGYTAGDRTRGHYWVNPGVAGAIVDGGSSPLIASSLGSSTPGRYVFEVHNALVAAGPPTITGTPIVGATLTGHASTWSPTPDSLSYQWKLDGQPVSTASSYKVPSKSEGKPITLTVTAQKTGLTTVTSTVSAGTVLRVFSSQPTPKLSGTVKVGSTLTAKPGTWSPAATLSYQWFRGSSAISGATKSKYKVQLADVGQKLSARVTASKAGYLGVTKASAATKTVPKVTMKASTPKITGTTKVGSTLGVSSGSWTSGVTFSYQWYRSGKAINGATGSTYLLTIADKGKTLTVKVTGVRAGYTTAAKTSKSSKRIT</sequence>
<reference evidence="3 4" key="1">
    <citation type="submission" date="2017-10" db="EMBL/GenBank/DDBJ databases">
        <title>Sequencing the genomes of 1000 actinobacteria strains.</title>
        <authorList>
            <person name="Klenk H.-P."/>
        </authorList>
    </citation>
    <scope>NUCLEOTIDE SEQUENCE [LARGE SCALE GENOMIC DNA]</scope>
    <source>
        <strain evidence="3 4">DSM 15597</strain>
    </source>
</reference>
<name>A0A2A9CV16_9ACTN</name>